<dbReference type="EMBL" id="CP136508">
    <property type="protein sequence ID" value="WUR12897.1"/>
    <property type="molecule type" value="Genomic_DNA"/>
</dbReference>
<name>A0ABZ1UJJ8_9BURK</name>
<dbReference type="Gene3D" id="1.25.40.10">
    <property type="entry name" value="Tetratricopeptide repeat domain"/>
    <property type="match status" value="2"/>
</dbReference>
<dbReference type="SMART" id="SM00671">
    <property type="entry name" value="SEL1"/>
    <property type="match status" value="4"/>
</dbReference>
<dbReference type="InterPro" id="IPR006597">
    <property type="entry name" value="Sel1-like"/>
</dbReference>
<proteinExistence type="predicted"/>
<dbReference type="PANTHER" id="PTHR11102:SF160">
    <property type="entry name" value="ERAD-ASSOCIATED E3 UBIQUITIN-PROTEIN LIGASE COMPONENT HRD3"/>
    <property type="match status" value="1"/>
</dbReference>
<sequence length="363" mass="39048">MANREELVLIRGARSGDAACQLALGRLYLRGSASLPLSPPTALHWLERAARQGLDEARLLIGRANLQDLRSTAGSDGVTPLPATPALAQSAEPVRPAAVEDEGLALAAAAGESAAQLALGLLLAGMDREGNRVPGAAVQFKRAIRWLTQAGQQGQADAWFALARIYMNGGCSQRSAAAAQSCLERAAHLGHAQAQLECGMHAWRQRREDEQHDVQALYWLQRAAAQGCAPAHAALERLAPPAAGTAWAAQLAQHLTGEQAARQPLLAARIELAALFHLSRAEALLLDVCAADQGHCLVVDIRALYKRSRRRLVLVRTGRQRQALDRAVRLFEGHGAAVEGNYRQRLYRLKTWLARCDSALLAA</sequence>
<dbReference type="PANTHER" id="PTHR11102">
    <property type="entry name" value="SEL-1-LIKE PROTEIN"/>
    <property type="match status" value="1"/>
</dbReference>
<dbReference type="SUPFAM" id="SSF81901">
    <property type="entry name" value="HCP-like"/>
    <property type="match status" value="1"/>
</dbReference>
<evidence type="ECO:0000313" key="1">
    <source>
        <dbReference type="EMBL" id="WUR12897.1"/>
    </source>
</evidence>
<protein>
    <submittedName>
        <fullName evidence="1">SEL1-like repeat protein</fullName>
    </submittedName>
</protein>
<dbReference type="Proteomes" id="UP000321323">
    <property type="component" value="Chromosome"/>
</dbReference>
<reference evidence="1 2" key="1">
    <citation type="journal article" date="2019" name="Int. J. Syst. Evol. Microbiol.">
        <title>The Draft Whole-Genome Sequence of the Antibiotic Producer Empedobacter haloabium ATCC 31962 Provides Indications for Its Taxonomic Reclassification.</title>
        <authorList>
            <person name="Miess H."/>
            <person name="Arlt P."/>
            <person name="Apel A.K."/>
            <person name="Weber T."/>
            <person name="Nieselt K."/>
            <person name="Hanssen F."/>
            <person name="Czemmel S."/>
            <person name="Nahnsen S."/>
            <person name="Gross H."/>
        </authorList>
    </citation>
    <scope>NUCLEOTIDE SEQUENCE [LARGE SCALE GENOMIC DNA]</scope>
    <source>
        <strain evidence="1 2">ATCC 31962</strain>
    </source>
</reference>
<dbReference type="InterPro" id="IPR011990">
    <property type="entry name" value="TPR-like_helical_dom_sf"/>
</dbReference>
<accession>A0ABZ1UJJ8</accession>
<dbReference type="InterPro" id="IPR050767">
    <property type="entry name" value="Sel1_AlgK"/>
</dbReference>
<keyword evidence="2" id="KW-1185">Reference proteome</keyword>
<evidence type="ECO:0000313" key="2">
    <source>
        <dbReference type="Proteomes" id="UP000321323"/>
    </source>
</evidence>
<gene>
    <name evidence="1" type="ORF">E7V67_024935</name>
</gene>
<dbReference type="Pfam" id="PF08238">
    <property type="entry name" value="Sel1"/>
    <property type="match status" value="4"/>
</dbReference>
<organism evidence="1 2">
    <name type="scientific">[Empedobacter] haloabium</name>
    <dbReference type="NCBI Taxonomy" id="592317"/>
    <lineage>
        <taxon>Bacteria</taxon>
        <taxon>Pseudomonadati</taxon>
        <taxon>Pseudomonadota</taxon>
        <taxon>Betaproteobacteria</taxon>
        <taxon>Burkholderiales</taxon>
        <taxon>Oxalobacteraceae</taxon>
        <taxon>Telluria group</taxon>
        <taxon>Telluria group incertae sedis</taxon>
    </lineage>
</organism>